<keyword evidence="5" id="KW-1185">Reference proteome</keyword>
<dbReference type="Gene3D" id="3.10.180.10">
    <property type="entry name" value="2,3-Dihydroxybiphenyl 1,2-Dioxygenase, domain 1"/>
    <property type="match status" value="1"/>
</dbReference>
<keyword evidence="1" id="KW-0677">Repeat</keyword>
<dbReference type="PANTHER" id="PTHR47802:SF1">
    <property type="entry name" value="GLYOXALASE FAMILY PROTEIN, EXPRESSED"/>
    <property type="match status" value="1"/>
</dbReference>
<dbReference type="PROSITE" id="PS51819">
    <property type="entry name" value="VOC"/>
    <property type="match status" value="1"/>
</dbReference>
<evidence type="ECO:0000313" key="5">
    <source>
        <dbReference type="Proteomes" id="UP000188268"/>
    </source>
</evidence>
<name>A0A1R3IDV9_COCAP</name>
<dbReference type="InterPro" id="IPR002885">
    <property type="entry name" value="PPR_rpt"/>
</dbReference>
<dbReference type="Pfam" id="PF01535">
    <property type="entry name" value="PPR"/>
    <property type="match status" value="1"/>
</dbReference>
<evidence type="ECO:0000256" key="1">
    <source>
        <dbReference type="ARBA" id="ARBA00022737"/>
    </source>
</evidence>
<dbReference type="InterPro" id="IPR011990">
    <property type="entry name" value="TPR-like_helical_dom_sf"/>
</dbReference>
<dbReference type="Pfam" id="PF00903">
    <property type="entry name" value="Glyoxalase"/>
    <property type="match status" value="1"/>
</dbReference>
<feature type="repeat" description="PPR" evidence="2">
    <location>
        <begin position="74"/>
        <end position="108"/>
    </location>
</feature>
<dbReference type="Gramene" id="OMO80740">
    <property type="protein sequence ID" value="OMO80740"/>
    <property type="gene ID" value="CCACVL1_12778"/>
</dbReference>
<gene>
    <name evidence="4" type="ORF">CCACVL1_12778</name>
</gene>
<sequence>MPFLTANELGSLLLSAISNRSLLFGRATHAHILKTLQTPLPSFISNHLVNMYSKLNLLNSAHLVLLQTPPHSRSVVTWTALIAGHVQNGHFTSALLHFSQMRKDCIFPNDFTFPCAFKASAALRLPSVGKQIHALAIKSSQIFDSFVGCSCFDMYMKTGLRDEARNLFDEMPERSIAMWNANISNAVLDGRPSIAVDVFIQFRRIVAEGVCLNHISRESSDIRRLANFYNEVFGFEEIESPKFEFKVIWLTLPGATPMHLIERSPDTKLPEGPYSATSAVADPTHLPRGHHICFNVSNFDSFVQSLKDKGIETFQRTLPNGKVRQVFFFDPDGNGLEVASREDP</sequence>
<organism evidence="4 5">
    <name type="scientific">Corchorus capsularis</name>
    <name type="common">Jute</name>
    <dbReference type="NCBI Taxonomy" id="210143"/>
    <lineage>
        <taxon>Eukaryota</taxon>
        <taxon>Viridiplantae</taxon>
        <taxon>Streptophyta</taxon>
        <taxon>Embryophyta</taxon>
        <taxon>Tracheophyta</taxon>
        <taxon>Spermatophyta</taxon>
        <taxon>Magnoliopsida</taxon>
        <taxon>eudicotyledons</taxon>
        <taxon>Gunneridae</taxon>
        <taxon>Pentapetalae</taxon>
        <taxon>rosids</taxon>
        <taxon>malvids</taxon>
        <taxon>Malvales</taxon>
        <taxon>Malvaceae</taxon>
        <taxon>Grewioideae</taxon>
        <taxon>Apeibeae</taxon>
        <taxon>Corchorus</taxon>
    </lineage>
</organism>
<dbReference type="AlphaFoldDB" id="A0A1R3IDV9"/>
<evidence type="ECO:0000313" key="4">
    <source>
        <dbReference type="EMBL" id="OMO80740.1"/>
    </source>
</evidence>
<dbReference type="NCBIfam" id="TIGR00756">
    <property type="entry name" value="PPR"/>
    <property type="match status" value="1"/>
</dbReference>
<evidence type="ECO:0000259" key="3">
    <source>
        <dbReference type="PROSITE" id="PS51819"/>
    </source>
</evidence>
<evidence type="ECO:0000256" key="2">
    <source>
        <dbReference type="PROSITE-ProRule" id="PRU00708"/>
    </source>
</evidence>
<dbReference type="PANTHER" id="PTHR47802">
    <property type="entry name" value="GLYOXALASE FAMILY PROTEIN, EXPRESSED"/>
    <property type="match status" value="1"/>
</dbReference>
<protein>
    <recommendedName>
        <fullName evidence="3">VOC domain-containing protein</fullName>
    </recommendedName>
</protein>
<dbReference type="EMBL" id="AWWV01010256">
    <property type="protein sequence ID" value="OMO80740.1"/>
    <property type="molecule type" value="Genomic_DNA"/>
</dbReference>
<dbReference type="Pfam" id="PF13041">
    <property type="entry name" value="PPR_2"/>
    <property type="match status" value="1"/>
</dbReference>
<dbReference type="PROSITE" id="PS51375">
    <property type="entry name" value="PPR"/>
    <property type="match status" value="1"/>
</dbReference>
<dbReference type="InterPro" id="IPR004360">
    <property type="entry name" value="Glyas_Fos-R_dOase_dom"/>
</dbReference>
<dbReference type="InterPro" id="IPR029068">
    <property type="entry name" value="Glyas_Bleomycin-R_OHBP_Dase"/>
</dbReference>
<dbReference type="InterPro" id="IPR037523">
    <property type="entry name" value="VOC_core"/>
</dbReference>
<dbReference type="CDD" id="cd07245">
    <property type="entry name" value="VOC_like"/>
    <property type="match status" value="1"/>
</dbReference>
<dbReference type="Gene3D" id="1.25.40.10">
    <property type="entry name" value="Tetratricopeptide repeat domain"/>
    <property type="match status" value="2"/>
</dbReference>
<accession>A0A1R3IDV9</accession>
<dbReference type="SUPFAM" id="SSF54593">
    <property type="entry name" value="Glyoxalase/Bleomycin resistance protein/Dihydroxybiphenyl dioxygenase"/>
    <property type="match status" value="1"/>
</dbReference>
<dbReference type="OrthoDB" id="16820at2759"/>
<feature type="domain" description="VOC" evidence="3">
    <location>
        <begin position="211"/>
        <end position="341"/>
    </location>
</feature>
<reference evidence="4 5" key="1">
    <citation type="submission" date="2013-09" db="EMBL/GenBank/DDBJ databases">
        <title>Corchorus capsularis genome sequencing.</title>
        <authorList>
            <person name="Alam M."/>
            <person name="Haque M.S."/>
            <person name="Islam M.S."/>
            <person name="Emdad E.M."/>
            <person name="Islam M.M."/>
            <person name="Ahmed B."/>
            <person name="Halim A."/>
            <person name="Hossen Q.M.M."/>
            <person name="Hossain M.Z."/>
            <person name="Ahmed R."/>
            <person name="Khan M.M."/>
            <person name="Islam R."/>
            <person name="Rashid M.M."/>
            <person name="Khan S.A."/>
            <person name="Rahman M.S."/>
            <person name="Alam M."/>
        </authorList>
    </citation>
    <scope>NUCLEOTIDE SEQUENCE [LARGE SCALE GENOMIC DNA]</scope>
    <source>
        <strain evidence="5">cv. CVL-1</strain>
        <tissue evidence="4">Whole seedling</tissue>
    </source>
</reference>
<proteinExistence type="predicted"/>
<dbReference type="Proteomes" id="UP000188268">
    <property type="component" value="Unassembled WGS sequence"/>
</dbReference>
<dbReference type="FunFam" id="1.25.40.10:FF:000681">
    <property type="entry name" value="Pentatricopeptide repeat-containing protein"/>
    <property type="match status" value="1"/>
</dbReference>
<comment type="caution">
    <text evidence="4">The sequence shown here is derived from an EMBL/GenBank/DDBJ whole genome shotgun (WGS) entry which is preliminary data.</text>
</comment>